<dbReference type="InterPro" id="IPR036052">
    <property type="entry name" value="TrpB-like_PALP_sf"/>
</dbReference>
<evidence type="ECO:0000313" key="8">
    <source>
        <dbReference type="EMBL" id="ELZ36084.1"/>
    </source>
</evidence>
<dbReference type="SUPFAM" id="SSF53686">
    <property type="entry name" value="Tryptophan synthase beta subunit-like PLP-dependent enzymes"/>
    <property type="match status" value="1"/>
</dbReference>
<dbReference type="GO" id="GO:0004794">
    <property type="term" value="F:threonine deaminase activity"/>
    <property type="evidence" value="ECO:0007669"/>
    <property type="project" value="UniProtKB-EC"/>
</dbReference>
<dbReference type="PANTHER" id="PTHR48078">
    <property type="entry name" value="THREONINE DEHYDRATASE, MITOCHONDRIAL-RELATED"/>
    <property type="match status" value="1"/>
</dbReference>
<keyword evidence="5" id="KW-0456">Lyase</keyword>
<evidence type="ECO:0000313" key="9">
    <source>
        <dbReference type="Proteomes" id="UP000011514"/>
    </source>
</evidence>
<name>M0DPL9_9EURY</name>
<reference evidence="8 9" key="1">
    <citation type="journal article" date="2014" name="PLoS Genet.">
        <title>Phylogenetically driven sequencing of extremely halophilic archaea reveals strategies for static and dynamic osmo-response.</title>
        <authorList>
            <person name="Becker E.A."/>
            <person name="Seitzer P.M."/>
            <person name="Tritt A."/>
            <person name="Larsen D."/>
            <person name="Krusor M."/>
            <person name="Yao A.I."/>
            <person name="Wu D."/>
            <person name="Madern D."/>
            <person name="Eisen J.A."/>
            <person name="Darling A.E."/>
            <person name="Facciotti M.T."/>
        </authorList>
    </citation>
    <scope>NUCLEOTIDE SEQUENCE [LARGE SCALE GENOMIC DNA]</scope>
    <source>
        <strain evidence="8 9">DSM 1137</strain>
    </source>
</reference>
<evidence type="ECO:0000256" key="3">
    <source>
        <dbReference type="ARBA" id="ARBA00012096"/>
    </source>
</evidence>
<dbReference type="GO" id="GO:0003941">
    <property type="term" value="F:L-serine ammonia-lyase activity"/>
    <property type="evidence" value="ECO:0007669"/>
    <property type="project" value="TreeGrafter"/>
</dbReference>
<dbReference type="GO" id="GO:0030170">
    <property type="term" value="F:pyridoxal phosphate binding"/>
    <property type="evidence" value="ECO:0007669"/>
    <property type="project" value="InterPro"/>
</dbReference>
<dbReference type="InterPro" id="IPR001926">
    <property type="entry name" value="TrpB-like_PALP"/>
</dbReference>
<dbReference type="EMBL" id="AOJE01000070">
    <property type="protein sequence ID" value="ELZ36084.1"/>
    <property type="molecule type" value="Genomic_DNA"/>
</dbReference>
<dbReference type="RefSeq" id="WP_004050248.1">
    <property type="nucleotide sequence ID" value="NZ_AOJE01000070.1"/>
</dbReference>
<dbReference type="STRING" id="1227484.C471_14782"/>
<evidence type="ECO:0000259" key="7">
    <source>
        <dbReference type="Pfam" id="PF00291"/>
    </source>
</evidence>
<dbReference type="GO" id="GO:0006565">
    <property type="term" value="P:L-serine catabolic process"/>
    <property type="evidence" value="ECO:0007669"/>
    <property type="project" value="TreeGrafter"/>
</dbReference>
<feature type="domain" description="Tryptophan synthase beta chain-like PALP" evidence="7">
    <location>
        <begin position="42"/>
        <end position="325"/>
    </location>
</feature>
<dbReference type="InterPro" id="IPR005789">
    <property type="entry name" value="Thr_deHydtase_catblc"/>
</dbReference>
<dbReference type="CDD" id="cd01562">
    <property type="entry name" value="Thr-dehyd"/>
    <property type="match status" value="1"/>
</dbReference>
<dbReference type="PROSITE" id="PS00165">
    <property type="entry name" value="DEHYDRATASE_SER_THR"/>
    <property type="match status" value="1"/>
</dbReference>
<dbReference type="Proteomes" id="UP000011514">
    <property type="component" value="Unassembled WGS sequence"/>
</dbReference>
<dbReference type="PATRIC" id="fig|1227484.4.peg.2908"/>
<dbReference type="EC" id="4.3.1.19" evidence="3"/>
<dbReference type="OrthoDB" id="9915at2157"/>
<feature type="compositionally biased region" description="Acidic residues" evidence="6">
    <location>
        <begin position="1"/>
        <end position="10"/>
    </location>
</feature>
<gene>
    <name evidence="8" type="ORF">C471_14782</name>
</gene>
<dbReference type="InterPro" id="IPR000634">
    <property type="entry name" value="Ser/Thr_deHydtase_PyrdxlP-BS"/>
</dbReference>
<dbReference type="Gene3D" id="3.40.50.1100">
    <property type="match status" value="2"/>
</dbReference>
<dbReference type="Pfam" id="PF00291">
    <property type="entry name" value="PALP"/>
    <property type="match status" value="1"/>
</dbReference>
<dbReference type="eggNOG" id="arCOG01431">
    <property type="taxonomic scope" value="Archaea"/>
</dbReference>
<dbReference type="FunFam" id="3.40.50.1100:FF:000005">
    <property type="entry name" value="Threonine dehydratase catabolic"/>
    <property type="match status" value="1"/>
</dbReference>
<evidence type="ECO:0000256" key="6">
    <source>
        <dbReference type="SAM" id="MobiDB-lite"/>
    </source>
</evidence>
<dbReference type="InterPro" id="IPR050147">
    <property type="entry name" value="Ser/Thr_Dehydratase"/>
</dbReference>
<evidence type="ECO:0000256" key="4">
    <source>
        <dbReference type="ARBA" id="ARBA00022898"/>
    </source>
</evidence>
<dbReference type="NCBIfam" id="TIGR01127">
    <property type="entry name" value="ilvA_1Cterm"/>
    <property type="match status" value="1"/>
</dbReference>
<dbReference type="GO" id="GO:0006567">
    <property type="term" value="P:L-threonine catabolic process"/>
    <property type="evidence" value="ECO:0007669"/>
    <property type="project" value="InterPro"/>
</dbReference>
<comment type="caution">
    <text evidence="8">The sequence shown here is derived from an EMBL/GenBank/DDBJ whole genome shotgun (WGS) entry which is preliminary data.</text>
</comment>
<evidence type="ECO:0000256" key="1">
    <source>
        <dbReference type="ARBA" id="ARBA00001933"/>
    </source>
</evidence>
<protein>
    <recommendedName>
        <fullName evidence="3">threonine ammonia-lyase</fullName>
        <ecNumber evidence="3">4.3.1.19</ecNumber>
    </recommendedName>
</protein>
<comment type="cofactor">
    <cofactor evidence="1">
        <name>pyridoxal 5'-phosphate</name>
        <dbReference type="ChEBI" id="CHEBI:597326"/>
    </cofactor>
</comment>
<dbReference type="AlphaFoldDB" id="M0DPL9"/>
<evidence type="ECO:0000256" key="2">
    <source>
        <dbReference type="ARBA" id="ARBA00010869"/>
    </source>
</evidence>
<dbReference type="GO" id="GO:0009097">
    <property type="term" value="P:isoleucine biosynthetic process"/>
    <property type="evidence" value="ECO:0007669"/>
    <property type="project" value="TreeGrafter"/>
</dbReference>
<dbReference type="PANTHER" id="PTHR48078:SF6">
    <property type="entry name" value="L-THREONINE DEHYDRATASE CATABOLIC TDCB"/>
    <property type="match status" value="1"/>
</dbReference>
<evidence type="ECO:0000256" key="5">
    <source>
        <dbReference type="ARBA" id="ARBA00023239"/>
    </source>
</evidence>
<organism evidence="8 9">
    <name type="scientific">Halorubrum saccharovorum DSM 1137</name>
    <dbReference type="NCBI Taxonomy" id="1227484"/>
    <lineage>
        <taxon>Archaea</taxon>
        <taxon>Methanobacteriati</taxon>
        <taxon>Methanobacteriota</taxon>
        <taxon>Stenosarchaea group</taxon>
        <taxon>Halobacteria</taxon>
        <taxon>Halobacteriales</taxon>
        <taxon>Haloferacaceae</taxon>
        <taxon>Halorubrum</taxon>
    </lineage>
</organism>
<sequence length="432" mass="44753">MTEDEPDDRDADERGDGGENSPPSVTRAAIEDARRRLADVAHRTPLDTSRTFAEMSGAASLGLKLESFQRTGSFKIRGAYNAMARLSPDEREAGVIAASAGNHAQGVALAGDLLGIDTTIVVPEVTPAAKVAATREYGATVLVEGDIYERSYEHAVARADETGETFVHPFDDAAVVAGQGTIGLELIEQYPAMDAVLVAIGGGGLISGIGTAVAAADRDVRVIGVQPEGAAHAKPSLEAGEIRQLDDVDTVAEGVADTRMLGTTFEVASEVVDDVVTVSDREIAAAVTLLAERQKTVAEGAGAAPLAAALSDRLDLADANPAVVVSGGNVNLTGHAELTRIGLFELGRYAEARLALAAWPTQVSEVVEAVTDAGAELDALERARRTGTDHPNRTPVTVGIEGRDADHLDAVLAAVSALDGVSVVERSVAEEN</sequence>
<feature type="region of interest" description="Disordered" evidence="6">
    <location>
        <begin position="1"/>
        <end position="26"/>
    </location>
</feature>
<comment type="similarity">
    <text evidence="2">Belongs to the serine/threonine dehydratase family.</text>
</comment>
<proteinExistence type="inferred from homology"/>
<keyword evidence="9" id="KW-1185">Reference proteome</keyword>
<keyword evidence="4" id="KW-0663">Pyridoxal phosphate</keyword>
<accession>M0DPL9</accession>